<reference evidence="4" key="1">
    <citation type="journal article" date="2017" name="Genome Biol.">
        <title>Comparative genomics reveals high biological diversity and specific adaptations in the industrially and medically important fungal genus Aspergillus.</title>
        <authorList>
            <person name="de Vries R.P."/>
            <person name="Riley R."/>
            <person name="Wiebenga A."/>
            <person name="Aguilar-Osorio G."/>
            <person name="Amillis S."/>
            <person name="Uchima C.A."/>
            <person name="Anderluh G."/>
            <person name="Asadollahi M."/>
            <person name="Askin M."/>
            <person name="Barry K."/>
            <person name="Battaglia E."/>
            <person name="Bayram O."/>
            <person name="Benocci T."/>
            <person name="Braus-Stromeyer S.A."/>
            <person name="Caldana C."/>
            <person name="Canovas D."/>
            <person name="Cerqueira G.C."/>
            <person name="Chen F."/>
            <person name="Chen W."/>
            <person name="Choi C."/>
            <person name="Clum A."/>
            <person name="Dos Santos R.A."/>
            <person name="Damasio A.R."/>
            <person name="Diallinas G."/>
            <person name="Emri T."/>
            <person name="Fekete E."/>
            <person name="Flipphi M."/>
            <person name="Freyberg S."/>
            <person name="Gallo A."/>
            <person name="Gournas C."/>
            <person name="Habgood R."/>
            <person name="Hainaut M."/>
            <person name="Harispe M.L."/>
            <person name="Henrissat B."/>
            <person name="Hilden K.S."/>
            <person name="Hope R."/>
            <person name="Hossain A."/>
            <person name="Karabika E."/>
            <person name="Karaffa L."/>
            <person name="Karanyi Z."/>
            <person name="Krasevec N."/>
            <person name="Kuo A."/>
            <person name="Kusch H."/>
            <person name="LaButti K."/>
            <person name="Lagendijk E.L."/>
            <person name="Lapidus A."/>
            <person name="Levasseur A."/>
            <person name="Lindquist E."/>
            <person name="Lipzen A."/>
            <person name="Logrieco A.F."/>
            <person name="MacCabe A."/>
            <person name="Maekelae M.R."/>
            <person name="Malavazi I."/>
            <person name="Melin P."/>
            <person name="Meyer V."/>
            <person name="Mielnichuk N."/>
            <person name="Miskei M."/>
            <person name="Molnar A.P."/>
            <person name="Mule G."/>
            <person name="Ngan C.Y."/>
            <person name="Orejas M."/>
            <person name="Orosz E."/>
            <person name="Ouedraogo J.P."/>
            <person name="Overkamp K.M."/>
            <person name="Park H.-S."/>
            <person name="Perrone G."/>
            <person name="Piumi F."/>
            <person name="Punt P.J."/>
            <person name="Ram A.F."/>
            <person name="Ramon A."/>
            <person name="Rauscher S."/>
            <person name="Record E."/>
            <person name="Riano-Pachon D.M."/>
            <person name="Robert V."/>
            <person name="Roehrig J."/>
            <person name="Ruller R."/>
            <person name="Salamov A."/>
            <person name="Salih N.S."/>
            <person name="Samson R.A."/>
            <person name="Sandor E."/>
            <person name="Sanguinetti M."/>
            <person name="Schuetze T."/>
            <person name="Sepcic K."/>
            <person name="Shelest E."/>
            <person name="Sherlock G."/>
            <person name="Sophianopoulou V."/>
            <person name="Squina F.M."/>
            <person name="Sun H."/>
            <person name="Susca A."/>
            <person name="Todd R.B."/>
            <person name="Tsang A."/>
            <person name="Unkles S.E."/>
            <person name="van de Wiele N."/>
            <person name="van Rossen-Uffink D."/>
            <person name="Oliveira J.V."/>
            <person name="Vesth T.C."/>
            <person name="Visser J."/>
            <person name="Yu J.-H."/>
            <person name="Zhou M."/>
            <person name="Andersen M.R."/>
            <person name="Archer D.B."/>
            <person name="Baker S.E."/>
            <person name="Benoit I."/>
            <person name="Brakhage A.A."/>
            <person name="Braus G.H."/>
            <person name="Fischer R."/>
            <person name="Frisvad J.C."/>
            <person name="Goldman G.H."/>
            <person name="Houbraken J."/>
            <person name="Oakley B."/>
            <person name="Pocsi I."/>
            <person name="Scazzocchio C."/>
            <person name="Seiboth B."/>
            <person name="vanKuyk P.A."/>
            <person name="Wortman J."/>
            <person name="Dyer P.S."/>
            <person name="Grigoriev I.V."/>
        </authorList>
    </citation>
    <scope>NUCLEOTIDE SEQUENCE [LARGE SCALE GENOMIC DNA]</scope>
    <source>
        <strain evidence="4">CBS 134.48</strain>
    </source>
</reference>
<accession>A0A1L9MXL1</accession>
<feature type="domain" description="DUF7726" evidence="2">
    <location>
        <begin position="152"/>
        <end position="233"/>
    </location>
</feature>
<dbReference type="EMBL" id="KV878205">
    <property type="protein sequence ID" value="OJI81760.1"/>
    <property type="molecule type" value="Genomic_DNA"/>
</dbReference>
<sequence length="279" mass="30383">MPAQKRTSTDMMDPAIATGPDKENQPAAGAASPSGNTQKSCDEIRQEIRDFIASGQMNANEFQRAINVSPRSFSEFLSQEGVKGARSATYKNALKFFDSRSGGPVVPLAETQPAATAAGSAPKRAKKNQPASPAAVDLSGVHLDGDEDGSVQVFETCDVVRRKIREHLRKTGVTQAGFMREAAKAAYPQGTKRLNANSFGEFLKKKGPTAGSSGAVFYASYVYFEKLRIKNGKPKDAFRLEMEKLWPIGFELENVANGRMWCGPNVRPWVDIYGKVHFS</sequence>
<evidence type="ECO:0000259" key="2">
    <source>
        <dbReference type="Pfam" id="PF24852"/>
    </source>
</evidence>
<dbReference type="OrthoDB" id="2592504at2759"/>
<dbReference type="Proteomes" id="UP000184304">
    <property type="component" value="Unassembled WGS sequence"/>
</dbReference>
<feature type="domain" description="DUF7726" evidence="2">
    <location>
        <begin position="37"/>
        <end position="100"/>
    </location>
</feature>
<dbReference type="PANTHER" id="PTHR42339:SF1">
    <property type="entry name" value="HISTONE H1"/>
    <property type="match status" value="1"/>
</dbReference>
<evidence type="ECO:0000313" key="4">
    <source>
        <dbReference type="Proteomes" id="UP000184304"/>
    </source>
</evidence>
<gene>
    <name evidence="3" type="ORF">ASPTUDRAFT_57542</name>
</gene>
<proteinExistence type="predicted"/>
<dbReference type="OMA" id="DIEHGAN"/>
<dbReference type="InterPro" id="IPR056143">
    <property type="entry name" value="DUF7726"/>
</dbReference>
<evidence type="ECO:0000313" key="3">
    <source>
        <dbReference type="EMBL" id="OJI81760.1"/>
    </source>
</evidence>
<dbReference type="Pfam" id="PF24852">
    <property type="entry name" value="DUF7726"/>
    <property type="match status" value="2"/>
</dbReference>
<evidence type="ECO:0000256" key="1">
    <source>
        <dbReference type="SAM" id="MobiDB-lite"/>
    </source>
</evidence>
<organism evidence="3 4">
    <name type="scientific">Aspergillus tubingensis (strain CBS 134.48)</name>
    <dbReference type="NCBI Taxonomy" id="767770"/>
    <lineage>
        <taxon>Eukaryota</taxon>
        <taxon>Fungi</taxon>
        <taxon>Dikarya</taxon>
        <taxon>Ascomycota</taxon>
        <taxon>Pezizomycotina</taxon>
        <taxon>Eurotiomycetes</taxon>
        <taxon>Eurotiomycetidae</taxon>
        <taxon>Eurotiales</taxon>
        <taxon>Aspergillaceae</taxon>
        <taxon>Aspergillus</taxon>
        <taxon>Aspergillus subgen. Circumdati</taxon>
    </lineage>
</organism>
<dbReference type="VEuPathDB" id="FungiDB:ASPTUDRAFT_57542"/>
<dbReference type="AlphaFoldDB" id="A0A1L9MXL1"/>
<name>A0A1L9MXL1_ASPTC</name>
<dbReference type="PANTHER" id="PTHR42339">
    <property type="entry name" value="HISTONE H1"/>
    <property type="match status" value="1"/>
</dbReference>
<feature type="compositionally biased region" description="Polar residues" evidence="1">
    <location>
        <begin position="1"/>
        <end position="10"/>
    </location>
</feature>
<feature type="region of interest" description="Disordered" evidence="1">
    <location>
        <begin position="1"/>
        <end position="42"/>
    </location>
</feature>
<keyword evidence="4" id="KW-1185">Reference proteome</keyword>
<protein>
    <recommendedName>
        <fullName evidence="2">DUF7726 domain-containing protein</fullName>
    </recommendedName>
</protein>